<protein>
    <submittedName>
        <fullName evidence="2">Cystatin domain-containing protein</fullName>
    </submittedName>
</protein>
<proteinExistence type="inferred from homology"/>
<organism evidence="2">
    <name type="scientific">Anopheles funestus</name>
    <name type="common">African malaria mosquito</name>
    <dbReference type="NCBI Taxonomy" id="62324"/>
    <lineage>
        <taxon>Eukaryota</taxon>
        <taxon>Metazoa</taxon>
        <taxon>Ecdysozoa</taxon>
        <taxon>Arthropoda</taxon>
        <taxon>Hexapoda</taxon>
        <taxon>Insecta</taxon>
        <taxon>Pterygota</taxon>
        <taxon>Neoptera</taxon>
        <taxon>Endopterygota</taxon>
        <taxon>Diptera</taxon>
        <taxon>Nematocera</taxon>
        <taxon>Culicoidea</taxon>
        <taxon>Culicidae</taxon>
        <taxon>Anophelinae</taxon>
        <taxon>Anopheles</taxon>
    </lineage>
</organism>
<dbReference type="InterPro" id="IPR046350">
    <property type="entry name" value="Cystatin_sf"/>
</dbReference>
<dbReference type="AlphaFoldDB" id="A0A4Y0BVJ6"/>
<dbReference type="InterPro" id="IPR018073">
    <property type="entry name" value="Prot_inh_cystat_CS"/>
</dbReference>
<reference evidence="2" key="1">
    <citation type="submission" date="2020-05" db="UniProtKB">
        <authorList>
            <consortium name="EnsemblMetazoa"/>
        </authorList>
    </citation>
    <scope>IDENTIFICATION</scope>
    <source>
        <strain evidence="2">FUMOZ</strain>
    </source>
</reference>
<dbReference type="PROSITE" id="PS00287">
    <property type="entry name" value="CYSTATIN"/>
    <property type="match status" value="1"/>
</dbReference>
<dbReference type="GO" id="GO:0004869">
    <property type="term" value="F:cysteine-type endopeptidase inhibitor activity"/>
    <property type="evidence" value="ECO:0007669"/>
    <property type="project" value="InterPro"/>
</dbReference>
<dbReference type="EnsemblMetazoa" id="AFUN021914-RA">
    <property type="protein sequence ID" value="AFUN021914-PA"/>
    <property type="gene ID" value="AFUN021914"/>
</dbReference>
<dbReference type="SUPFAM" id="SSF54403">
    <property type="entry name" value="Cystatin/monellin"/>
    <property type="match status" value="1"/>
</dbReference>
<dbReference type="Gene3D" id="3.10.450.10">
    <property type="match status" value="1"/>
</dbReference>
<dbReference type="VEuPathDB" id="VectorBase:AFUN021914"/>
<sequence>MASEPLCGGVSTDPDIHKPEHMERIEKALATASDHGGKAYKLHRVEKQVVAGMMYTYYISFDDDETGQKYKITVWERPWLKEKDPEEALRVTFQVHNE</sequence>
<dbReference type="InterPro" id="IPR053128">
    <property type="entry name" value="Cystatin-like"/>
</dbReference>
<comment type="similarity">
    <text evidence="1">Belongs to the cystatin family.</text>
</comment>
<dbReference type="PANTHER" id="PTHR12319">
    <property type="entry name" value="CYSTATIN-RELATED"/>
    <property type="match status" value="1"/>
</dbReference>
<dbReference type="VEuPathDB" id="VectorBase:AFUN2_005474"/>
<accession>A0A4Y0BVJ6</accession>
<evidence type="ECO:0000313" key="2">
    <source>
        <dbReference type="EnsemblMetazoa" id="AFUN021914-PA"/>
    </source>
</evidence>
<dbReference type="CDD" id="cd00042">
    <property type="entry name" value="CY"/>
    <property type="match status" value="1"/>
</dbReference>
<evidence type="ECO:0000256" key="1">
    <source>
        <dbReference type="ARBA" id="ARBA00009403"/>
    </source>
</evidence>
<dbReference type="PANTHER" id="PTHR12319:SF2">
    <property type="entry name" value="CYSTATIN-LIKE PROTEIN-RELATED"/>
    <property type="match status" value="1"/>
</dbReference>
<name>A0A4Y0BVJ6_ANOFN</name>
<dbReference type="InterPro" id="IPR000010">
    <property type="entry name" value="Cystatin_dom"/>
</dbReference>